<feature type="transmembrane region" description="Helical" evidence="1">
    <location>
        <begin position="27"/>
        <end position="44"/>
    </location>
</feature>
<evidence type="ECO:0000256" key="1">
    <source>
        <dbReference type="SAM" id="Phobius"/>
    </source>
</evidence>
<reference evidence="2" key="1">
    <citation type="submission" date="2009-10" db="EMBL/GenBank/DDBJ databases">
        <title>Complete sequence of Bacillus selenitireducens MLS10.</title>
        <authorList>
            <consortium name="US DOE Joint Genome Institute"/>
            <person name="Lucas S."/>
            <person name="Copeland A."/>
            <person name="Lapidus A."/>
            <person name="Glavina del Rio T."/>
            <person name="Dalin E."/>
            <person name="Tice H."/>
            <person name="Bruce D."/>
            <person name="Goodwin L."/>
            <person name="Pitluck S."/>
            <person name="Sims D."/>
            <person name="Brettin T."/>
            <person name="Detter J.C."/>
            <person name="Han C."/>
            <person name="Larimer F."/>
            <person name="Land M."/>
            <person name="Hauser L."/>
            <person name="Kyrpides N."/>
            <person name="Ovchinnikova G."/>
            <person name="Stolz J."/>
        </authorList>
    </citation>
    <scope>NUCLEOTIDE SEQUENCE [LARGE SCALE GENOMIC DNA]</scope>
    <source>
        <strain evidence="2">MLS10</strain>
    </source>
</reference>
<name>D6XWF5_BACIE</name>
<dbReference type="PANTHER" id="PTHR41771:SF1">
    <property type="entry name" value="MEMBRANE PROTEIN"/>
    <property type="match status" value="1"/>
</dbReference>
<dbReference type="RefSeq" id="WP_013171226.1">
    <property type="nucleotide sequence ID" value="NC_014219.1"/>
</dbReference>
<sequence>MNTVLVLAILLFILMRAVGGRKGAKSFVALFMNFVVLVVTVLFMSHSTFDLLVLTVLACTAISWINLFFVNGVSHKTMTAFLSTWVTIILMIPLILFVTRRAMIQGFPEEEMHELNVFSFYVGIDFIEVATAVILMSTIGAIIDIAISISSPMNEIIRQEPSISRKRLFEAGMGIGRDILGTSVNTLLFAFLGSYMALLIWFLDLNYTFGEMVNAKVFSAETITILSAGIGLTVVIPITCAITAVFLDRARNKDGTGMED</sequence>
<dbReference type="Proteomes" id="UP000000271">
    <property type="component" value="Chromosome"/>
</dbReference>
<dbReference type="OrthoDB" id="2414035at2"/>
<dbReference type="InterPro" id="IPR014564">
    <property type="entry name" value="UCP031503_TM"/>
</dbReference>
<dbReference type="HOGENOM" id="CLU_071016_0_0_9"/>
<feature type="transmembrane region" description="Helical" evidence="1">
    <location>
        <begin position="82"/>
        <end position="103"/>
    </location>
</feature>
<dbReference type="eggNOG" id="COG5438">
    <property type="taxonomic scope" value="Bacteria"/>
</dbReference>
<keyword evidence="3" id="KW-1185">Reference proteome</keyword>
<keyword evidence="1" id="KW-0472">Membrane</keyword>
<evidence type="ECO:0000313" key="3">
    <source>
        <dbReference type="Proteomes" id="UP000000271"/>
    </source>
</evidence>
<dbReference type="AlphaFoldDB" id="D6XWF5"/>
<dbReference type="PANTHER" id="PTHR41771">
    <property type="entry name" value="MEMBRANE PROTEIN-RELATED"/>
    <property type="match status" value="1"/>
</dbReference>
<feature type="transmembrane region" description="Helical" evidence="1">
    <location>
        <begin position="51"/>
        <end position="70"/>
    </location>
</feature>
<keyword evidence="1" id="KW-0812">Transmembrane</keyword>
<proteinExistence type="predicted"/>
<protein>
    <submittedName>
        <fullName evidence="2">YibE/F family protein</fullName>
    </submittedName>
</protein>
<gene>
    <name evidence="2" type="ordered locus">Bsel_0253</name>
</gene>
<dbReference type="Pfam" id="PF07907">
    <property type="entry name" value="YibE_F"/>
    <property type="match status" value="1"/>
</dbReference>
<dbReference type="PIRSF" id="PIRSF031503">
    <property type="entry name" value="UCP031503_mp"/>
    <property type="match status" value="1"/>
</dbReference>
<feature type="transmembrane region" description="Helical" evidence="1">
    <location>
        <begin position="179"/>
        <end position="203"/>
    </location>
</feature>
<accession>D6XWF5</accession>
<dbReference type="KEGG" id="bse:Bsel_0253"/>
<keyword evidence="1" id="KW-1133">Transmembrane helix</keyword>
<evidence type="ECO:0000313" key="2">
    <source>
        <dbReference type="EMBL" id="ADH97797.1"/>
    </source>
</evidence>
<organism evidence="2 3">
    <name type="scientific">Bacillus selenitireducens (strain ATCC 700615 / DSM 15326 / MLS10)</name>
    <dbReference type="NCBI Taxonomy" id="439292"/>
    <lineage>
        <taxon>Bacteria</taxon>
        <taxon>Bacillati</taxon>
        <taxon>Bacillota</taxon>
        <taxon>Bacilli</taxon>
        <taxon>Bacillales</taxon>
        <taxon>Bacillaceae</taxon>
        <taxon>Salisediminibacterium</taxon>
    </lineage>
</organism>
<dbReference type="InterPro" id="IPR012507">
    <property type="entry name" value="YibE_F"/>
</dbReference>
<dbReference type="EMBL" id="CP001791">
    <property type="protein sequence ID" value="ADH97797.1"/>
    <property type="molecule type" value="Genomic_DNA"/>
</dbReference>
<feature type="transmembrane region" description="Helical" evidence="1">
    <location>
        <begin position="223"/>
        <end position="247"/>
    </location>
</feature>